<dbReference type="STRING" id="86259.A0A4Z1NHS4"/>
<dbReference type="FunFam" id="3.20.20.100:FF:000004">
    <property type="entry name" value="Oxidoreductase, aldo/keto reductase"/>
    <property type="match status" value="1"/>
</dbReference>
<comment type="pathway">
    <text evidence="1">Mycotoxin biosynthesis.</text>
</comment>
<dbReference type="InterPro" id="IPR050523">
    <property type="entry name" value="AKR_Detox_Biosynth"/>
</dbReference>
<protein>
    <submittedName>
        <fullName evidence="8">Versiconal hemiacetal acetate reductase protein</fullName>
    </submittedName>
</protein>
<accession>A0A4Z1NHS4</accession>
<keyword evidence="3" id="KW-0521">NADP</keyword>
<dbReference type="EMBL" id="SNSC02000021">
    <property type="protein sequence ID" value="TID15143.1"/>
    <property type="molecule type" value="Genomic_DNA"/>
</dbReference>
<feature type="region of interest" description="Disordered" evidence="6">
    <location>
        <begin position="1"/>
        <end position="28"/>
    </location>
</feature>
<evidence type="ECO:0000259" key="7">
    <source>
        <dbReference type="Pfam" id="PF00248"/>
    </source>
</evidence>
<dbReference type="CDD" id="cd19079">
    <property type="entry name" value="AKR_EcYajO-like"/>
    <property type="match status" value="1"/>
</dbReference>
<dbReference type="InterPro" id="IPR036812">
    <property type="entry name" value="NAD(P)_OxRdtase_dom_sf"/>
</dbReference>
<evidence type="ECO:0000256" key="2">
    <source>
        <dbReference type="ARBA" id="ARBA00007905"/>
    </source>
</evidence>
<gene>
    <name evidence="8" type="ORF">E6O75_ATG08396</name>
</gene>
<proteinExistence type="inferred from homology"/>
<keyword evidence="9" id="KW-1185">Reference proteome</keyword>
<keyword evidence="5" id="KW-0843">Virulence</keyword>
<sequence>MRNDYDVMSSSHRSRESVSNPASGPSRKMQMEYANLGTSGLKTSRIILGAMSFGSSDWQPWVLNEADALPLLKHAYDRGINTWDTADVYSNGLSERIIAHAIEKYRIPRSTLVLMTKIYFGVDEGGAQPGIASMGVNDGVLVNRVGLSRKHILDAVEACVGRLGTYIDVLQVHRLDRSVPREEVMRALNDVVEKGWVRYLGASSMAAWEFQALQNMAEKHNWHKFISMQNYYNLLYREEEREMIPYCKETGVGIIPWSPLARGVLTRRNHKTLRSSTDKFLSSQILSKLTPADDIIVSRVEEVARRHGVSMANVATAWSLSKGCSPILGLNSKERIDEACRGVKLVSEGVLDEEDWAFLEEGYVAKGVTGY</sequence>
<name>A0A4Z1NHS4_9PEZI</name>
<feature type="domain" description="NADP-dependent oxidoreductase" evidence="7">
    <location>
        <begin position="45"/>
        <end position="357"/>
    </location>
</feature>
<dbReference type="Pfam" id="PF00248">
    <property type="entry name" value="Aldo_ket_red"/>
    <property type="match status" value="1"/>
</dbReference>
<dbReference type="GO" id="GO:0005829">
    <property type="term" value="C:cytosol"/>
    <property type="evidence" value="ECO:0007669"/>
    <property type="project" value="UniProtKB-ARBA"/>
</dbReference>
<dbReference type="Gene3D" id="3.20.20.100">
    <property type="entry name" value="NADP-dependent oxidoreductase domain"/>
    <property type="match status" value="1"/>
</dbReference>
<comment type="similarity">
    <text evidence="2">Belongs to the aldo/keto reductase family.</text>
</comment>
<organism evidence="8 9">
    <name type="scientific">Venturia nashicola</name>
    <dbReference type="NCBI Taxonomy" id="86259"/>
    <lineage>
        <taxon>Eukaryota</taxon>
        <taxon>Fungi</taxon>
        <taxon>Dikarya</taxon>
        <taxon>Ascomycota</taxon>
        <taxon>Pezizomycotina</taxon>
        <taxon>Dothideomycetes</taxon>
        <taxon>Pleosporomycetidae</taxon>
        <taxon>Venturiales</taxon>
        <taxon>Venturiaceae</taxon>
        <taxon>Venturia</taxon>
    </lineage>
</organism>
<dbReference type="AlphaFoldDB" id="A0A4Z1NHS4"/>
<evidence type="ECO:0000256" key="3">
    <source>
        <dbReference type="ARBA" id="ARBA00022857"/>
    </source>
</evidence>
<reference evidence="8 9" key="1">
    <citation type="submission" date="2019-04" db="EMBL/GenBank/DDBJ databases">
        <title>High contiguity whole genome sequence and gene annotation resource for two Venturia nashicola isolates.</title>
        <authorList>
            <person name="Prokchorchik M."/>
            <person name="Won K."/>
            <person name="Lee Y."/>
            <person name="Choi E.D."/>
            <person name="Segonzac C."/>
            <person name="Sohn K.H."/>
        </authorList>
    </citation>
    <scope>NUCLEOTIDE SEQUENCE [LARGE SCALE GENOMIC DNA]</scope>
    <source>
        <strain evidence="8 9">PRI2</strain>
    </source>
</reference>
<dbReference type="SUPFAM" id="SSF51430">
    <property type="entry name" value="NAD(P)-linked oxidoreductase"/>
    <property type="match status" value="1"/>
</dbReference>
<comment type="caution">
    <text evidence="8">The sequence shown here is derived from an EMBL/GenBank/DDBJ whole genome shotgun (WGS) entry which is preliminary data.</text>
</comment>
<dbReference type="Proteomes" id="UP000298493">
    <property type="component" value="Unassembled WGS sequence"/>
</dbReference>
<evidence type="ECO:0000313" key="8">
    <source>
        <dbReference type="EMBL" id="TID15143.1"/>
    </source>
</evidence>
<keyword evidence="4" id="KW-0560">Oxidoreductase</keyword>
<evidence type="ECO:0000256" key="6">
    <source>
        <dbReference type="SAM" id="MobiDB-lite"/>
    </source>
</evidence>
<evidence type="ECO:0000313" key="9">
    <source>
        <dbReference type="Proteomes" id="UP000298493"/>
    </source>
</evidence>
<dbReference type="PANTHER" id="PTHR43364">
    <property type="entry name" value="NADH-SPECIFIC METHYLGLYOXAL REDUCTASE-RELATED"/>
    <property type="match status" value="1"/>
</dbReference>
<evidence type="ECO:0000256" key="1">
    <source>
        <dbReference type="ARBA" id="ARBA00004685"/>
    </source>
</evidence>
<dbReference type="InterPro" id="IPR023210">
    <property type="entry name" value="NADP_OxRdtase_dom"/>
</dbReference>
<dbReference type="GO" id="GO:0016491">
    <property type="term" value="F:oxidoreductase activity"/>
    <property type="evidence" value="ECO:0007669"/>
    <property type="project" value="UniProtKB-KW"/>
</dbReference>
<evidence type="ECO:0000256" key="4">
    <source>
        <dbReference type="ARBA" id="ARBA00023002"/>
    </source>
</evidence>
<evidence type="ECO:0000256" key="5">
    <source>
        <dbReference type="ARBA" id="ARBA00023026"/>
    </source>
</evidence>
<dbReference type="PANTHER" id="PTHR43364:SF15">
    <property type="entry name" value="ARYL-ALCOHOL DEHYDROGENASE AAD16-RELATED"/>
    <property type="match status" value="1"/>
</dbReference>